<gene>
    <name evidence="1" type="ORF">GSOID_T00001468001</name>
</gene>
<proteinExistence type="predicted"/>
<sequence length="34" mass="4133">LEELSFFEFETRKYEHGIAEWGITRAECVFSYIM</sequence>
<protein>
    <submittedName>
        <fullName evidence="1">Uncharacterized protein</fullName>
    </submittedName>
</protein>
<feature type="non-terminal residue" evidence="1">
    <location>
        <position position="1"/>
    </location>
</feature>
<organism evidence="1">
    <name type="scientific">Oikopleura dioica</name>
    <name type="common">Tunicate</name>
    <dbReference type="NCBI Taxonomy" id="34765"/>
    <lineage>
        <taxon>Eukaryota</taxon>
        <taxon>Metazoa</taxon>
        <taxon>Chordata</taxon>
        <taxon>Tunicata</taxon>
        <taxon>Appendicularia</taxon>
        <taxon>Copelata</taxon>
        <taxon>Oikopleuridae</taxon>
        <taxon>Oikopleura</taxon>
    </lineage>
</organism>
<evidence type="ECO:0000313" key="2">
    <source>
        <dbReference type="Proteomes" id="UP000001307"/>
    </source>
</evidence>
<dbReference type="AlphaFoldDB" id="E4Y3B7"/>
<reference evidence="1" key="1">
    <citation type="journal article" date="2010" name="Science">
        <title>Plasticity of animal genome architecture unmasked by rapid evolution of a pelagic tunicate.</title>
        <authorList>
            <person name="Denoeud F."/>
            <person name="Henriet S."/>
            <person name="Mungpakdee S."/>
            <person name="Aury J.M."/>
            <person name="Da Silva C."/>
            <person name="Brinkmann H."/>
            <person name="Mikhaleva J."/>
            <person name="Olsen L.C."/>
            <person name="Jubin C."/>
            <person name="Canestro C."/>
            <person name="Bouquet J.M."/>
            <person name="Danks G."/>
            <person name="Poulain J."/>
            <person name="Campsteijn C."/>
            <person name="Adamski M."/>
            <person name="Cross I."/>
            <person name="Yadetie F."/>
            <person name="Muffato M."/>
            <person name="Louis A."/>
            <person name="Butcher S."/>
            <person name="Tsagkogeorga G."/>
            <person name="Konrad A."/>
            <person name="Singh S."/>
            <person name="Jensen M.F."/>
            <person name="Cong E.H."/>
            <person name="Eikeseth-Otteraa H."/>
            <person name="Noel B."/>
            <person name="Anthouard V."/>
            <person name="Porcel B.M."/>
            <person name="Kachouri-Lafond R."/>
            <person name="Nishino A."/>
            <person name="Ugolini M."/>
            <person name="Chourrout P."/>
            <person name="Nishida H."/>
            <person name="Aasland R."/>
            <person name="Huzurbazar S."/>
            <person name="Westhof E."/>
            <person name="Delsuc F."/>
            <person name="Lehrach H."/>
            <person name="Reinhardt R."/>
            <person name="Weissenbach J."/>
            <person name="Roy S.W."/>
            <person name="Artiguenave F."/>
            <person name="Postlethwait J.H."/>
            <person name="Manak J.R."/>
            <person name="Thompson E.M."/>
            <person name="Jaillon O."/>
            <person name="Du Pasquier L."/>
            <person name="Boudinot P."/>
            <person name="Liberles D.A."/>
            <person name="Volff J.N."/>
            <person name="Philippe H."/>
            <person name="Lenhard B."/>
            <person name="Roest Crollius H."/>
            <person name="Wincker P."/>
            <person name="Chourrout D."/>
        </authorList>
    </citation>
    <scope>NUCLEOTIDE SEQUENCE [LARGE SCALE GENOMIC DNA]</scope>
</reference>
<evidence type="ECO:0000313" key="1">
    <source>
        <dbReference type="EMBL" id="CBY16333.1"/>
    </source>
</evidence>
<dbReference type="InParanoid" id="E4Y3B7"/>
<keyword evidence="2" id="KW-1185">Reference proteome</keyword>
<name>E4Y3B7_OIKDI</name>
<dbReference type="Proteomes" id="UP000001307">
    <property type="component" value="Unassembled WGS sequence"/>
</dbReference>
<accession>E4Y3B7</accession>
<dbReference type="EMBL" id="FN654099">
    <property type="protein sequence ID" value="CBY16333.1"/>
    <property type="molecule type" value="Genomic_DNA"/>
</dbReference>